<accession>A0ABV8R6A5</accession>
<dbReference type="CDD" id="cd04301">
    <property type="entry name" value="NAT_SF"/>
    <property type="match status" value="1"/>
</dbReference>
<comment type="caution">
    <text evidence="2">The sequence shown here is derived from an EMBL/GenBank/DDBJ whole genome shotgun (WGS) entry which is preliminary data.</text>
</comment>
<evidence type="ECO:0000313" key="2">
    <source>
        <dbReference type="EMBL" id="MFC4266719.1"/>
    </source>
</evidence>
<keyword evidence="2" id="KW-0012">Acyltransferase</keyword>
<dbReference type="Pfam" id="PF00583">
    <property type="entry name" value="Acetyltransf_1"/>
    <property type="match status" value="1"/>
</dbReference>
<gene>
    <name evidence="2" type="ORF">ACFOW9_14010</name>
</gene>
<dbReference type="InterPro" id="IPR016181">
    <property type="entry name" value="Acyl_CoA_acyltransferase"/>
</dbReference>
<reference evidence="3" key="1">
    <citation type="journal article" date="2019" name="Int. J. Syst. Evol. Microbiol.">
        <title>The Global Catalogue of Microorganisms (GCM) 10K type strain sequencing project: providing services to taxonomists for standard genome sequencing and annotation.</title>
        <authorList>
            <consortium name="The Broad Institute Genomics Platform"/>
            <consortium name="The Broad Institute Genome Sequencing Center for Infectious Disease"/>
            <person name="Wu L."/>
            <person name="Ma J."/>
        </authorList>
    </citation>
    <scope>NUCLEOTIDE SEQUENCE [LARGE SCALE GENOMIC DNA]</scope>
    <source>
        <strain evidence="3">CGMCC 1.10698</strain>
    </source>
</reference>
<dbReference type="RefSeq" id="WP_230066044.1">
    <property type="nucleotide sequence ID" value="NZ_BAABLL010000010.1"/>
</dbReference>
<keyword evidence="2" id="KW-0808">Transferase</keyword>
<dbReference type="PANTHER" id="PTHR41700">
    <property type="entry name" value="GCN5-RELATED N-ACETYLTRANSFERASE"/>
    <property type="match status" value="1"/>
</dbReference>
<protein>
    <submittedName>
        <fullName evidence="2">GNAT family N-acetyltransferase</fullName>
        <ecNumber evidence="2">2.3.1.-</ecNumber>
    </submittedName>
</protein>
<dbReference type="Gene3D" id="3.40.630.30">
    <property type="match status" value="1"/>
</dbReference>
<dbReference type="EMBL" id="JBHSCQ010000022">
    <property type="protein sequence ID" value="MFC4266719.1"/>
    <property type="molecule type" value="Genomic_DNA"/>
</dbReference>
<dbReference type="EC" id="2.3.1.-" evidence="2"/>
<organism evidence="2 3">
    <name type="scientific">Arthrobacter cryoconiti</name>
    <dbReference type="NCBI Taxonomy" id="748907"/>
    <lineage>
        <taxon>Bacteria</taxon>
        <taxon>Bacillati</taxon>
        <taxon>Actinomycetota</taxon>
        <taxon>Actinomycetes</taxon>
        <taxon>Micrococcales</taxon>
        <taxon>Micrococcaceae</taxon>
        <taxon>Arthrobacter</taxon>
    </lineage>
</organism>
<evidence type="ECO:0000259" key="1">
    <source>
        <dbReference type="PROSITE" id="PS51186"/>
    </source>
</evidence>
<name>A0ABV8R6A5_9MICC</name>
<dbReference type="InterPro" id="IPR000182">
    <property type="entry name" value="GNAT_dom"/>
</dbReference>
<dbReference type="PANTHER" id="PTHR41700:SF1">
    <property type="entry name" value="N-ACETYLTRANSFERASE DOMAIN-CONTAINING PROTEIN"/>
    <property type="match status" value="1"/>
</dbReference>
<evidence type="ECO:0000313" key="3">
    <source>
        <dbReference type="Proteomes" id="UP001595773"/>
    </source>
</evidence>
<dbReference type="SUPFAM" id="SSF55729">
    <property type="entry name" value="Acyl-CoA N-acyltransferases (Nat)"/>
    <property type="match status" value="1"/>
</dbReference>
<dbReference type="GO" id="GO:0016746">
    <property type="term" value="F:acyltransferase activity"/>
    <property type="evidence" value="ECO:0007669"/>
    <property type="project" value="UniProtKB-KW"/>
</dbReference>
<dbReference type="Proteomes" id="UP001595773">
    <property type="component" value="Unassembled WGS sequence"/>
</dbReference>
<dbReference type="PROSITE" id="PS51186">
    <property type="entry name" value="GNAT"/>
    <property type="match status" value="1"/>
</dbReference>
<keyword evidence="3" id="KW-1185">Reference proteome</keyword>
<proteinExistence type="predicted"/>
<dbReference type="InterPro" id="IPR038764">
    <property type="entry name" value="GNAT_N_AcTrfase_prd"/>
</dbReference>
<sequence>MTEVLGTIAVAAEFRELHTMAEMIQANQLLDSIWQGDASSRFDPALLVAMAHAGNYVVGVFRDDEMVGTCVGFFAAPAGGTLHSHIAGVRSDQVGQGVGRELKEHQRLWCMARGISTITWTFDPLVARNAYFNISRLGAAATEYVVNFYGAMSDNVNVGQASDRMLASWSVNSPRLGPFSAQGLPLVLDRGPDGEPVEESADAGKIALRVPSDIEHLRTTDPEQAIRWRLALRRQLGDRMSAGWHVTGFDKSGIYIMEALET</sequence>
<feature type="domain" description="N-acetyltransferase" evidence="1">
    <location>
        <begin position="12"/>
        <end position="157"/>
    </location>
</feature>